<dbReference type="PANTHER" id="PTHR23026">
    <property type="entry name" value="NADPH NITROREDUCTASE"/>
    <property type="match status" value="1"/>
</dbReference>
<dbReference type="AlphaFoldDB" id="A0A1I1I481"/>
<evidence type="ECO:0000256" key="2">
    <source>
        <dbReference type="ARBA" id="ARBA00022643"/>
    </source>
</evidence>
<dbReference type="RefSeq" id="WP_093449939.1">
    <property type="nucleotide sequence ID" value="NZ_FNZG01000002.1"/>
</dbReference>
<evidence type="ECO:0000313" key="6">
    <source>
        <dbReference type="Proteomes" id="UP000231644"/>
    </source>
</evidence>
<dbReference type="GO" id="GO:0016491">
    <property type="term" value="F:oxidoreductase activity"/>
    <property type="evidence" value="ECO:0007669"/>
    <property type="project" value="UniProtKB-KW"/>
</dbReference>
<keyword evidence="1" id="KW-0285">Flavoprotein</keyword>
<keyword evidence="2" id="KW-0288">FMN</keyword>
<dbReference type="InterPro" id="IPR050627">
    <property type="entry name" value="Nitroreductase/BluB"/>
</dbReference>
<organism evidence="5 6">
    <name type="scientific">Pseudooceanicola nitratireducens</name>
    <dbReference type="NCBI Taxonomy" id="517719"/>
    <lineage>
        <taxon>Bacteria</taxon>
        <taxon>Pseudomonadati</taxon>
        <taxon>Pseudomonadota</taxon>
        <taxon>Alphaproteobacteria</taxon>
        <taxon>Rhodobacterales</taxon>
        <taxon>Paracoccaceae</taxon>
        <taxon>Pseudooceanicola</taxon>
    </lineage>
</organism>
<name>A0A1I1I481_9RHOB</name>
<proteinExistence type="predicted"/>
<dbReference type="STRING" id="517719.SAMN05421762_0491"/>
<dbReference type="CDD" id="cd02144">
    <property type="entry name" value="iodotyrosine_dehalogenase"/>
    <property type="match status" value="1"/>
</dbReference>
<evidence type="ECO:0000313" key="5">
    <source>
        <dbReference type="EMBL" id="SFC31014.1"/>
    </source>
</evidence>
<dbReference type="PANTHER" id="PTHR23026:SF90">
    <property type="entry name" value="IODOTYROSINE DEIODINASE 1"/>
    <property type="match status" value="1"/>
</dbReference>
<protein>
    <submittedName>
        <fullName evidence="5">Nitroreductase</fullName>
    </submittedName>
</protein>
<sequence>MIEKRKMGYQPIPLPDRQNLTEVESRAGGQAFHDRMATRHTVRDFSDQPVPRDVIETAIATAGLAPSGANHQPWHFVAISDPAIKAQIRQAAEEEEQRFYDGGGGDEWIAALEPIGTGVSKPHLEDAPWLVVIFAQRYGLTDDGARYKNYYVPESTGIATGFLIAALHHAGLYCLTHTPNPMRFLTQICGRPDHEKPLMILAVGHAAQDATIPAAANVKKPLDQILSFNPNRNQQGN</sequence>
<feature type="domain" description="Nitroreductase" evidence="4">
    <location>
        <begin position="37"/>
        <end position="205"/>
    </location>
</feature>
<keyword evidence="3" id="KW-0560">Oxidoreductase</keyword>
<dbReference type="OrthoDB" id="9802510at2"/>
<evidence type="ECO:0000256" key="3">
    <source>
        <dbReference type="ARBA" id="ARBA00023002"/>
    </source>
</evidence>
<keyword evidence="6" id="KW-1185">Reference proteome</keyword>
<evidence type="ECO:0000256" key="1">
    <source>
        <dbReference type="ARBA" id="ARBA00022630"/>
    </source>
</evidence>
<dbReference type="Pfam" id="PF00881">
    <property type="entry name" value="Nitroreductase"/>
    <property type="match status" value="1"/>
</dbReference>
<dbReference type="Gene3D" id="3.40.109.10">
    <property type="entry name" value="NADH Oxidase"/>
    <property type="match status" value="1"/>
</dbReference>
<dbReference type="InterPro" id="IPR029479">
    <property type="entry name" value="Nitroreductase"/>
</dbReference>
<dbReference type="Proteomes" id="UP000231644">
    <property type="component" value="Unassembled WGS sequence"/>
</dbReference>
<dbReference type="InterPro" id="IPR000415">
    <property type="entry name" value="Nitroreductase-like"/>
</dbReference>
<dbReference type="EMBL" id="FOLX01000001">
    <property type="protein sequence ID" value="SFC31014.1"/>
    <property type="molecule type" value="Genomic_DNA"/>
</dbReference>
<reference evidence="5 6" key="1">
    <citation type="submission" date="2016-10" db="EMBL/GenBank/DDBJ databases">
        <authorList>
            <person name="de Groot N.N."/>
        </authorList>
    </citation>
    <scope>NUCLEOTIDE SEQUENCE [LARGE SCALE GENOMIC DNA]</scope>
    <source>
        <strain evidence="5 6">DSM 29619</strain>
    </source>
</reference>
<evidence type="ECO:0000259" key="4">
    <source>
        <dbReference type="Pfam" id="PF00881"/>
    </source>
</evidence>
<gene>
    <name evidence="5" type="ORF">SAMN05421762_0491</name>
</gene>
<dbReference type="SUPFAM" id="SSF55469">
    <property type="entry name" value="FMN-dependent nitroreductase-like"/>
    <property type="match status" value="1"/>
</dbReference>
<accession>A0A1I1I481</accession>